<feature type="transmembrane region" description="Helical" evidence="1">
    <location>
        <begin position="30"/>
        <end position="51"/>
    </location>
</feature>
<feature type="transmembrane region" description="Helical" evidence="1">
    <location>
        <begin position="151"/>
        <end position="171"/>
    </location>
</feature>
<comment type="caution">
    <text evidence="3">The sequence shown here is derived from an EMBL/GenBank/DDBJ whole genome shotgun (WGS) entry which is preliminary data.</text>
</comment>
<evidence type="ECO:0000313" key="4">
    <source>
        <dbReference type="EMBL" id="MBV3393686.1"/>
    </source>
</evidence>
<protein>
    <submittedName>
        <fullName evidence="3">VanZ family protein</fullName>
    </submittedName>
</protein>
<keyword evidence="1" id="KW-0472">Membrane</keyword>
<gene>
    <name evidence="3" type="ORF">KSV97_10630</name>
    <name evidence="4" type="ORF">KSW06_10615</name>
</gene>
<dbReference type="Pfam" id="PF04892">
    <property type="entry name" value="VanZ"/>
    <property type="match status" value="1"/>
</dbReference>
<dbReference type="InterPro" id="IPR053150">
    <property type="entry name" value="Teicoplanin_resist-assoc"/>
</dbReference>
<feature type="domain" description="VanZ-like" evidence="2">
    <location>
        <begin position="72"/>
        <end position="198"/>
    </location>
</feature>
<accession>A0AAW4MXI9</accession>
<dbReference type="PANTHER" id="PTHR36834:SF1">
    <property type="entry name" value="INTEGRAL MEMBRANE PROTEIN"/>
    <property type="match status" value="1"/>
</dbReference>
<evidence type="ECO:0000313" key="5">
    <source>
        <dbReference type="Proteomes" id="UP001196408"/>
    </source>
</evidence>
<dbReference type="AlphaFoldDB" id="A0AAW4MXI9"/>
<evidence type="ECO:0000259" key="2">
    <source>
        <dbReference type="Pfam" id="PF04892"/>
    </source>
</evidence>
<dbReference type="RefSeq" id="WP_217748298.1">
    <property type="nucleotide sequence ID" value="NZ_JAHOEB010000105.1"/>
</dbReference>
<keyword evidence="6" id="KW-1185">Reference proteome</keyword>
<dbReference type="EMBL" id="JAHOEL010000106">
    <property type="protein sequence ID" value="MBV3393686.1"/>
    <property type="molecule type" value="Genomic_DNA"/>
</dbReference>
<organism evidence="3 5">
    <name type="scientific">Catenibacterium mitsuokai</name>
    <dbReference type="NCBI Taxonomy" id="100886"/>
    <lineage>
        <taxon>Bacteria</taxon>
        <taxon>Bacillati</taxon>
        <taxon>Bacillota</taxon>
        <taxon>Erysipelotrichia</taxon>
        <taxon>Erysipelotrichales</taxon>
        <taxon>Coprobacillaceae</taxon>
        <taxon>Catenibacterium</taxon>
    </lineage>
</organism>
<keyword evidence="1" id="KW-1133">Transmembrane helix</keyword>
<sequence length="212" mass="24831">MKHKRFLFLLTAAVAFIIQLIDIISYTIKFSITQTFVLVIIQMIGLVGYAYDARNVVKNKRRMFTILHSIAFIIYLINLTYQLFLNPALRHVKAFSSVNISPLKTILLYYTAYERHTLPIKNIILNMIGNVMLFMPFGYFIYVLFKPMRSFQPYFFFFLFMIVGVEVIQYIWKVGSADIDDIILNMSGVLILYIVLKIPFIKKLFEYPQTTG</sequence>
<dbReference type="PANTHER" id="PTHR36834">
    <property type="entry name" value="MEMBRANE PROTEIN-RELATED"/>
    <property type="match status" value="1"/>
</dbReference>
<feature type="transmembrane region" description="Helical" evidence="1">
    <location>
        <begin position="183"/>
        <end position="201"/>
    </location>
</feature>
<evidence type="ECO:0000313" key="3">
    <source>
        <dbReference type="EMBL" id="MBV3383654.1"/>
    </source>
</evidence>
<feature type="transmembrane region" description="Helical" evidence="1">
    <location>
        <begin position="123"/>
        <end position="145"/>
    </location>
</feature>
<proteinExistence type="predicted"/>
<dbReference type="Proteomes" id="UP001196408">
    <property type="component" value="Unassembled WGS sequence"/>
</dbReference>
<reference evidence="3 6" key="1">
    <citation type="submission" date="2021-06" db="EMBL/GenBank/DDBJ databases">
        <title>Collection of gut derived symbiotic bacterial strains cultured from healthy donors.</title>
        <authorList>
            <person name="Lin H."/>
            <person name="Littmann E."/>
            <person name="Pamer E.G."/>
        </authorList>
    </citation>
    <scope>NUCLEOTIDE SEQUENCE</scope>
    <source>
        <strain evidence="4 6">MSK.21.70</strain>
        <strain evidence="3">MSK.21.82</strain>
    </source>
</reference>
<keyword evidence="1" id="KW-0812">Transmembrane</keyword>
<dbReference type="Proteomes" id="UP001197492">
    <property type="component" value="Unassembled WGS sequence"/>
</dbReference>
<dbReference type="InterPro" id="IPR006976">
    <property type="entry name" value="VanZ-like"/>
</dbReference>
<dbReference type="EMBL" id="JAHOEF010000105">
    <property type="protein sequence ID" value="MBV3383654.1"/>
    <property type="molecule type" value="Genomic_DNA"/>
</dbReference>
<evidence type="ECO:0000256" key="1">
    <source>
        <dbReference type="SAM" id="Phobius"/>
    </source>
</evidence>
<feature type="transmembrane region" description="Helical" evidence="1">
    <location>
        <begin position="63"/>
        <end position="85"/>
    </location>
</feature>
<name>A0AAW4MXI9_9FIRM</name>
<evidence type="ECO:0000313" key="6">
    <source>
        <dbReference type="Proteomes" id="UP001197492"/>
    </source>
</evidence>